<evidence type="ECO:0000256" key="8">
    <source>
        <dbReference type="RuleBase" id="RU003624"/>
    </source>
</evidence>
<dbReference type="PANTHER" id="PTHR11760">
    <property type="entry name" value="30S/40S RIBOSOMAL PROTEIN S3"/>
    <property type="match status" value="1"/>
</dbReference>
<dbReference type="GO" id="GO:0019843">
    <property type="term" value="F:rRNA binding"/>
    <property type="evidence" value="ECO:0007669"/>
    <property type="project" value="UniProtKB-UniRule"/>
</dbReference>
<dbReference type="GO" id="GO:0009507">
    <property type="term" value="C:chloroplast"/>
    <property type="evidence" value="ECO:0007669"/>
    <property type="project" value="UniProtKB-SubCell"/>
</dbReference>
<comment type="similarity">
    <text evidence="1 7 8">Belongs to the universal ribosomal protein uS3 family.</text>
</comment>
<keyword evidence="3 7" id="KW-0694">RNA-binding</keyword>
<dbReference type="SUPFAM" id="SSF54821">
    <property type="entry name" value="Ribosomal protein S3 C-terminal domain"/>
    <property type="match status" value="1"/>
</dbReference>
<dbReference type="InterPro" id="IPR057258">
    <property type="entry name" value="Ribosomal_uS3"/>
</dbReference>
<evidence type="ECO:0000256" key="9">
    <source>
        <dbReference type="RuleBase" id="RU003626"/>
    </source>
</evidence>
<keyword evidence="9 11" id="KW-0934">Plastid</keyword>
<evidence type="ECO:0000256" key="5">
    <source>
        <dbReference type="ARBA" id="ARBA00023274"/>
    </source>
</evidence>
<evidence type="ECO:0000256" key="4">
    <source>
        <dbReference type="ARBA" id="ARBA00022980"/>
    </source>
</evidence>
<comment type="subunit">
    <text evidence="7 9">Part of the 30S ribosomal subunit.</text>
</comment>
<gene>
    <name evidence="7 11" type="primary">rps3</name>
</gene>
<protein>
    <recommendedName>
        <fullName evidence="6 7">Small ribosomal subunit protein uS3c</fullName>
    </recommendedName>
</protein>
<dbReference type="SUPFAM" id="SSF54814">
    <property type="entry name" value="Prokaryotic type KH domain (KH-domain type II)"/>
    <property type="match status" value="1"/>
</dbReference>
<dbReference type="InterPro" id="IPR015946">
    <property type="entry name" value="KH_dom-like_a/b"/>
</dbReference>
<dbReference type="CDD" id="cd02412">
    <property type="entry name" value="KH-II_30S_S3"/>
    <property type="match status" value="1"/>
</dbReference>
<geneLocation type="chloroplast" evidence="11"/>
<keyword evidence="2 7" id="KW-0699">rRNA-binding</keyword>
<keyword evidence="5 7" id="KW-0687">Ribonucleoprotein</keyword>
<reference evidence="11" key="2">
    <citation type="journal article" date="2019" name="Mol. Phylogenet. Evol.">
        <title>Reassessment of the classification of bryopsidales (chlorophyta) based on chloroplast phylogenomic analyses.</title>
        <authorList>
            <person name="Cremen M.C."/>
            <person name="Leliaert F."/>
            <person name="West J."/>
            <person name="Lam D.W."/>
            <person name="Shimada S."/>
            <person name="Lopez-Bautista J.M."/>
            <person name="Verbruggen H."/>
        </authorList>
    </citation>
    <scope>NUCLEOTIDE SEQUENCE</scope>
</reference>
<dbReference type="AlphaFoldDB" id="A0A386AXN2"/>
<keyword evidence="9 11" id="KW-0150">Chloroplast</keyword>
<name>A0A386AXN2_9CHLO</name>
<dbReference type="InterPro" id="IPR005704">
    <property type="entry name" value="Ribosomal_uS3_bac-typ"/>
</dbReference>
<dbReference type="Pfam" id="PF00189">
    <property type="entry name" value="Ribosomal_S3_C"/>
    <property type="match status" value="1"/>
</dbReference>
<accession>A0A386AXN2</accession>
<dbReference type="GO" id="GO:0006412">
    <property type="term" value="P:translation"/>
    <property type="evidence" value="ECO:0007669"/>
    <property type="project" value="UniProtKB-UniRule"/>
</dbReference>
<evidence type="ECO:0000256" key="7">
    <source>
        <dbReference type="HAMAP-Rule" id="MF_01309"/>
    </source>
</evidence>
<organism evidence="11">
    <name type="scientific">Johnson-sea-linkia profunda</name>
    <dbReference type="NCBI Taxonomy" id="575876"/>
    <lineage>
        <taxon>Eukaryota</taxon>
        <taxon>Viridiplantae</taxon>
        <taxon>Chlorophyta</taxon>
        <taxon>core chlorophytes</taxon>
        <taxon>Ulvophyceae</taxon>
        <taxon>TCBD clade</taxon>
        <taxon>Bryopsidales</taxon>
        <taxon>Halimedineae</taxon>
        <taxon>Halimedaceae</taxon>
        <taxon>Rhipileae</taxon>
        <taxon>Johnson-sea-linkia</taxon>
    </lineage>
</organism>
<dbReference type="InterPro" id="IPR001351">
    <property type="entry name" value="Ribosomal_uS3_C"/>
</dbReference>
<evidence type="ECO:0000313" key="11">
    <source>
        <dbReference type="EMBL" id="AYC64114.1"/>
    </source>
</evidence>
<dbReference type="EMBL" id="MH591089">
    <property type="protein sequence ID" value="AYC64114.1"/>
    <property type="molecule type" value="Genomic_DNA"/>
</dbReference>
<proteinExistence type="inferred from homology"/>
<evidence type="ECO:0000256" key="3">
    <source>
        <dbReference type="ARBA" id="ARBA00022884"/>
    </source>
</evidence>
<evidence type="ECO:0000259" key="10">
    <source>
        <dbReference type="PROSITE" id="PS50823"/>
    </source>
</evidence>
<dbReference type="PROSITE" id="PS50823">
    <property type="entry name" value="KH_TYPE_2"/>
    <property type="match status" value="1"/>
</dbReference>
<dbReference type="Gene3D" id="3.30.1140.32">
    <property type="entry name" value="Ribosomal protein S3, C-terminal domain"/>
    <property type="match status" value="1"/>
</dbReference>
<evidence type="ECO:0000256" key="1">
    <source>
        <dbReference type="ARBA" id="ARBA00010761"/>
    </source>
</evidence>
<dbReference type="GO" id="GO:0022627">
    <property type="term" value="C:cytosolic small ribosomal subunit"/>
    <property type="evidence" value="ECO:0007669"/>
    <property type="project" value="TreeGrafter"/>
</dbReference>
<dbReference type="HAMAP" id="MF_01309_B">
    <property type="entry name" value="Ribosomal_uS3_B"/>
    <property type="match status" value="1"/>
</dbReference>
<dbReference type="InterPro" id="IPR036419">
    <property type="entry name" value="Ribosomal_S3_C_sf"/>
</dbReference>
<reference evidence="11" key="1">
    <citation type="submission" date="2018-07" db="EMBL/GenBank/DDBJ databases">
        <authorList>
            <person name="Quirk P.G."/>
            <person name="Krulwich T.A."/>
        </authorList>
    </citation>
    <scope>NUCLEOTIDE SEQUENCE</scope>
</reference>
<dbReference type="InterPro" id="IPR004044">
    <property type="entry name" value="KH_dom_type_2"/>
</dbReference>
<dbReference type="NCBIfam" id="TIGR01009">
    <property type="entry name" value="rpsC_bact"/>
    <property type="match status" value="1"/>
</dbReference>
<evidence type="ECO:0000256" key="2">
    <source>
        <dbReference type="ARBA" id="ARBA00022730"/>
    </source>
</evidence>
<dbReference type="Pfam" id="PF07650">
    <property type="entry name" value="KH_2"/>
    <property type="match status" value="1"/>
</dbReference>
<feature type="domain" description="KH type-2" evidence="10">
    <location>
        <begin position="39"/>
        <end position="131"/>
    </location>
</feature>
<dbReference type="PANTHER" id="PTHR11760:SF19">
    <property type="entry name" value="SMALL RIBOSOMAL SUBUNIT PROTEIN US3C"/>
    <property type="match status" value="1"/>
</dbReference>
<comment type="subcellular location">
    <subcellularLocation>
        <location evidence="7 9">Plastid</location>
        <location evidence="7 9">Chloroplast</location>
    </subcellularLocation>
</comment>
<sequence>MGQKVHPIGLRLGMTKSHLSTWFAQKKNYSNYLFEDHFLRKKLYQQYGNAGFEKIEILRKIENHLTMIIYVEKPQILVGLTGENLKNFQQEIMKILQQYRKQKNSTNKSSSFSSTIFKKNTLPNIKVTLLIFGCSNTSASSIADFLIEFLEKRYSYRSAINVLLKKKLKKKPPGLKIQISGRLNGAEIARREWIRKGRLPLQTLRANIDYSSKQAQTIYGVLGIKVWVFQNLHDYH</sequence>
<dbReference type="Gene3D" id="3.30.300.20">
    <property type="match status" value="1"/>
</dbReference>
<keyword evidence="4 7" id="KW-0689">Ribosomal protein</keyword>
<evidence type="ECO:0000256" key="6">
    <source>
        <dbReference type="ARBA" id="ARBA00035154"/>
    </source>
</evidence>
<dbReference type="PROSITE" id="PS00548">
    <property type="entry name" value="RIBOSOMAL_S3"/>
    <property type="match status" value="1"/>
</dbReference>
<dbReference type="GO" id="GO:0003735">
    <property type="term" value="F:structural constituent of ribosome"/>
    <property type="evidence" value="ECO:0007669"/>
    <property type="project" value="InterPro"/>
</dbReference>
<dbReference type="InterPro" id="IPR009019">
    <property type="entry name" value="KH_sf_prok-type"/>
</dbReference>
<dbReference type="InterPro" id="IPR018280">
    <property type="entry name" value="Ribosomal_uS3_CS"/>
</dbReference>